<proteinExistence type="inferred from homology"/>
<organism evidence="6 7">
    <name type="scientific">Propioniciclava coleopterorum</name>
    <dbReference type="NCBI Taxonomy" id="2714937"/>
    <lineage>
        <taxon>Bacteria</taxon>
        <taxon>Bacillati</taxon>
        <taxon>Actinomycetota</taxon>
        <taxon>Actinomycetes</taxon>
        <taxon>Propionibacteriales</taxon>
        <taxon>Propionibacteriaceae</taxon>
        <taxon>Propioniciclava</taxon>
    </lineage>
</organism>
<keyword evidence="7" id="KW-1185">Reference proteome</keyword>
<protein>
    <submittedName>
        <fullName evidence="6">ATP-binding cassette domain-containing protein</fullName>
    </submittedName>
</protein>
<dbReference type="GO" id="GO:0016887">
    <property type="term" value="F:ATP hydrolysis activity"/>
    <property type="evidence" value="ECO:0007669"/>
    <property type="project" value="InterPro"/>
</dbReference>
<dbReference type="AlphaFoldDB" id="A0A6G7Y2K6"/>
<keyword evidence="2" id="KW-0813">Transport</keyword>
<keyword evidence="3" id="KW-0547">Nucleotide-binding</keyword>
<dbReference type="RefSeq" id="WP_166231150.1">
    <property type="nucleotide sequence ID" value="NZ_CP049865.1"/>
</dbReference>
<dbReference type="Pfam" id="PF00005">
    <property type="entry name" value="ABC_tran"/>
    <property type="match status" value="1"/>
</dbReference>
<comment type="similarity">
    <text evidence="1">Belongs to the ABC transporter superfamily.</text>
</comment>
<dbReference type="Proteomes" id="UP000501058">
    <property type="component" value="Chromosome"/>
</dbReference>
<evidence type="ECO:0000259" key="5">
    <source>
        <dbReference type="PROSITE" id="PS50893"/>
    </source>
</evidence>
<reference evidence="6 7" key="1">
    <citation type="submission" date="2020-03" db="EMBL/GenBank/DDBJ databases">
        <title>Propioniciclava sp. nov., isolated from Hydrophilus acuminatus.</title>
        <authorList>
            <person name="Hyun D.-W."/>
            <person name="Bae J.-W."/>
        </authorList>
    </citation>
    <scope>NUCLEOTIDE SEQUENCE [LARGE SCALE GENOMIC DNA]</scope>
    <source>
        <strain evidence="6 7">HDW11</strain>
    </source>
</reference>
<evidence type="ECO:0000313" key="7">
    <source>
        <dbReference type="Proteomes" id="UP000501058"/>
    </source>
</evidence>
<evidence type="ECO:0000256" key="4">
    <source>
        <dbReference type="ARBA" id="ARBA00022840"/>
    </source>
</evidence>
<keyword evidence="4 6" id="KW-0067">ATP-binding</keyword>
<evidence type="ECO:0000256" key="3">
    <source>
        <dbReference type="ARBA" id="ARBA00022741"/>
    </source>
</evidence>
<name>A0A6G7Y2K6_9ACTN</name>
<dbReference type="Gene3D" id="3.40.50.300">
    <property type="entry name" value="P-loop containing nucleotide triphosphate hydrolases"/>
    <property type="match status" value="1"/>
</dbReference>
<dbReference type="KEGG" id="prv:G7070_00950"/>
<dbReference type="InterPro" id="IPR050319">
    <property type="entry name" value="ABC_transp_ATP-bind"/>
</dbReference>
<dbReference type="PANTHER" id="PTHR43776">
    <property type="entry name" value="TRANSPORT ATP-BINDING PROTEIN"/>
    <property type="match status" value="1"/>
</dbReference>
<dbReference type="GO" id="GO:0005524">
    <property type="term" value="F:ATP binding"/>
    <property type="evidence" value="ECO:0007669"/>
    <property type="project" value="UniProtKB-KW"/>
</dbReference>
<accession>A0A6G7Y2K6</accession>
<feature type="domain" description="ABC transporter" evidence="5">
    <location>
        <begin position="3"/>
        <end position="225"/>
    </location>
</feature>
<gene>
    <name evidence="6" type="ORF">G7070_00950</name>
</gene>
<sequence length="225" mass="23000">MSLNATAITVSYDGRLVLDGVSLSLAPGRTVGLVGPSGVGKSTLARVMAGLLSPLAGQVTRDGVPVETGRGRMAGAVTMLFQSPHRSCSPRQRLGALIAEPWAIAGVPRSDRHERVTALAHEVGLTTDLLGRLPAQVSDGQLQRAALARALASGPDYLICDEATAMLDPISTAAIVAVLRRRAAAGLGVLAISHDTELLDAWADEVVALPALGPERTPGGPAAGA</sequence>
<dbReference type="SMART" id="SM00382">
    <property type="entry name" value="AAA"/>
    <property type="match status" value="1"/>
</dbReference>
<dbReference type="SUPFAM" id="SSF52540">
    <property type="entry name" value="P-loop containing nucleoside triphosphate hydrolases"/>
    <property type="match status" value="1"/>
</dbReference>
<dbReference type="PANTHER" id="PTHR43776:SF7">
    <property type="entry name" value="D,D-DIPEPTIDE TRANSPORT ATP-BINDING PROTEIN DDPF-RELATED"/>
    <property type="match status" value="1"/>
</dbReference>
<evidence type="ECO:0000256" key="2">
    <source>
        <dbReference type="ARBA" id="ARBA00022448"/>
    </source>
</evidence>
<dbReference type="InterPro" id="IPR003593">
    <property type="entry name" value="AAA+_ATPase"/>
</dbReference>
<evidence type="ECO:0000313" key="6">
    <source>
        <dbReference type="EMBL" id="QIK71114.1"/>
    </source>
</evidence>
<dbReference type="GO" id="GO:0055085">
    <property type="term" value="P:transmembrane transport"/>
    <property type="evidence" value="ECO:0007669"/>
    <property type="project" value="UniProtKB-ARBA"/>
</dbReference>
<dbReference type="InterPro" id="IPR027417">
    <property type="entry name" value="P-loop_NTPase"/>
</dbReference>
<dbReference type="EMBL" id="CP049865">
    <property type="protein sequence ID" value="QIK71114.1"/>
    <property type="molecule type" value="Genomic_DNA"/>
</dbReference>
<dbReference type="PROSITE" id="PS50893">
    <property type="entry name" value="ABC_TRANSPORTER_2"/>
    <property type="match status" value="1"/>
</dbReference>
<evidence type="ECO:0000256" key="1">
    <source>
        <dbReference type="ARBA" id="ARBA00005417"/>
    </source>
</evidence>
<dbReference type="InterPro" id="IPR003439">
    <property type="entry name" value="ABC_transporter-like_ATP-bd"/>
</dbReference>